<dbReference type="EMBL" id="KL142370">
    <property type="protein sequence ID" value="KDR82183.1"/>
    <property type="molecule type" value="Genomic_DNA"/>
</dbReference>
<dbReference type="Proteomes" id="UP000027222">
    <property type="component" value="Unassembled WGS sequence"/>
</dbReference>
<evidence type="ECO:0000313" key="1">
    <source>
        <dbReference type="EMBL" id="KDR82183.1"/>
    </source>
</evidence>
<sequence length="544" mass="62549">MDHRPPQIFKLHEEVLRHIFELNADMYLEAETNSSEESYGQTPWDHRALNVVRHISQVCQYWRDLVISSSSIWGNVIDLYLLWQENGHWRNEVLRRAGNSSLCIKGVVSDNGAPVRAFFDDLMKNHWSRIRKLDVAVRDYRLLDNEVWITLQHPAPQLELFKLELEGWSSRPLFSTSHTSLFSHNAPSLREFHFTYHPGLEVDLDLRTPWLSQLRRIGLTATFPISRILDALVDMPLLESLELQSDLPDIPVPRRRIDLPRLSRIKINPPTKLRVALSVLESIAAAPGCALILTTIDTRRINVTHEDLYALQKIISEYASGYFGLIPPEGLTVSLSYRTFSFYFPPLDMSFLRPKPPSFCVDMYCDFPLSPGSFNILLDSFSSCLFSKVTTLNIIIGRHTELDKEANTTSRETLASFLSLFPSVEVLEVPEYSLQVLLTIFEQEPRLCRLLDTLKIDYMEPATHLFPDVLLRFLDQREGDGFPIKVLDITGLATREPRDWRFLERKVGLEVVWVQGDVLFEYICGSGELEKLNSRIGCSPRNHP</sequence>
<evidence type="ECO:0008006" key="3">
    <source>
        <dbReference type="Google" id="ProtNLM"/>
    </source>
</evidence>
<dbReference type="OrthoDB" id="3045590at2759"/>
<reference evidence="2" key="1">
    <citation type="journal article" date="2014" name="Proc. Natl. Acad. Sci. U.S.A.">
        <title>Extensive sampling of basidiomycete genomes demonstrates inadequacy of the white-rot/brown-rot paradigm for wood decay fungi.</title>
        <authorList>
            <person name="Riley R."/>
            <person name="Salamov A.A."/>
            <person name="Brown D.W."/>
            <person name="Nagy L.G."/>
            <person name="Floudas D."/>
            <person name="Held B.W."/>
            <person name="Levasseur A."/>
            <person name="Lombard V."/>
            <person name="Morin E."/>
            <person name="Otillar R."/>
            <person name="Lindquist E.A."/>
            <person name="Sun H."/>
            <person name="LaButti K.M."/>
            <person name="Schmutz J."/>
            <person name="Jabbour D."/>
            <person name="Luo H."/>
            <person name="Baker S.E."/>
            <person name="Pisabarro A.G."/>
            <person name="Walton J.D."/>
            <person name="Blanchette R.A."/>
            <person name="Henrissat B."/>
            <person name="Martin F."/>
            <person name="Cullen D."/>
            <person name="Hibbett D.S."/>
            <person name="Grigoriev I.V."/>
        </authorList>
    </citation>
    <scope>NUCLEOTIDE SEQUENCE [LARGE SCALE GENOMIC DNA]</scope>
    <source>
        <strain evidence="2">CBS 339.88</strain>
    </source>
</reference>
<name>A0A067TT74_GALM3</name>
<protein>
    <recommendedName>
        <fullName evidence="3">F-box domain-containing protein</fullName>
    </recommendedName>
</protein>
<evidence type="ECO:0000313" key="2">
    <source>
        <dbReference type="Proteomes" id="UP000027222"/>
    </source>
</evidence>
<gene>
    <name evidence="1" type="ORF">GALMADRAFT_135543</name>
</gene>
<accession>A0A067TT74</accession>
<organism evidence="1 2">
    <name type="scientific">Galerina marginata (strain CBS 339.88)</name>
    <dbReference type="NCBI Taxonomy" id="685588"/>
    <lineage>
        <taxon>Eukaryota</taxon>
        <taxon>Fungi</taxon>
        <taxon>Dikarya</taxon>
        <taxon>Basidiomycota</taxon>
        <taxon>Agaricomycotina</taxon>
        <taxon>Agaricomycetes</taxon>
        <taxon>Agaricomycetidae</taxon>
        <taxon>Agaricales</taxon>
        <taxon>Agaricineae</taxon>
        <taxon>Strophariaceae</taxon>
        <taxon>Galerina</taxon>
    </lineage>
</organism>
<dbReference type="AlphaFoldDB" id="A0A067TT74"/>
<dbReference type="HOGENOM" id="CLU_030662_0_0_1"/>
<keyword evidence="2" id="KW-1185">Reference proteome</keyword>
<proteinExistence type="predicted"/>